<dbReference type="OrthoDB" id="3182339at2759"/>
<dbReference type="EC" id="3.4.19.12" evidence="2"/>
<dbReference type="GO" id="GO:0006508">
    <property type="term" value="P:proteolysis"/>
    <property type="evidence" value="ECO:0007669"/>
    <property type="project" value="UniProtKB-KW"/>
</dbReference>
<keyword evidence="4" id="KW-0833">Ubl conjugation pathway</keyword>
<dbReference type="AlphaFoldDB" id="A0A2T4GYD8"/>
<reference evidence="7 9" key="1">
    <citation type="submission" date="2018-02" db="EMBL/GenBank/DDBJ databases">
        <title>Fusarium culmorum secondary metabolites in fungal-bacterial-plant interactions.</title>
        <authorList>
            <person name="Schmidt R."/>
        </authorList>
    </citation>
    <scope>NUCLEOTIDE SEQUENCE [LARGE SCALE GENOMIC DNA]</scope>
    <source>
        <strain evidence="7 9">PV</strain>
    </source>
</reference>
<evidence type="ECO:0000256" key="6">
    <source>
        <dbReference type="ARBA" id="ARBA00022807"/>
    </source>
</evidence>
<dbReference type="InterPro" id="IPR051346">
    <property type="entry name" value="OTU_Deubiquitinase"/>
</dbReference>
<protein>
    <recommendedName>
        <fullName evidence="2">ubiquitinyl hydrolase 1</fullName>
        <ecNumber evidence="2">3.4.19.12</ecNumber>
    </recommendedName>
</protein>
<evidence type="ECO:0000256" key="5">
    <source>
        <dbReference type="ARBA" id="ARBA00022801"/>
    </source>
</evidence>
<evidence type="ECO:0000313" key="7">
    <source>
        <dbReference type="EMBL" id="PTD08519.1"/>
    </source>
</evidence>
<keyword evidence="3" id="KW-0645">Protease</keyword>
<dbReference type="Proteomes" id="UP000663297">
    <property type="component" value="Chromosome 2"/>
</dbReference>
<dbReference type="EMBL" id="CP064748">
    <property type="protein sequence ID" value="QPC62929.1"/>
    <property type="molecule type" value="Genomic_DNA"/>
</dbReference>
<reference evidence="8" key="2">
    <citation type="submission" date="2020-11" db="EMBL/GenBank/DDBJ databases">
        <title>The chromosome-scale genome resource for two endophytic Fusarium species: F. culmorum and F. pseudograminearum.</title>
        <authorList>
            <person name="Yuan Z."/>
        </authorList>
    </citation>
    <scope>NUCLEOTIDE SEQUENCE</scope>
    <source>
        <strain evidence="8">Class2-1B</strain>
    </source>
</reference>
<evidence type="ECO:0000313" key="9">
    <source>
        <dbReference type="Proteomes" id="UP000241587"/>
    </source>
</evidence>
<keyword evidence="6" id="KW-0788">Thiol protease</keyword>
<sequence>MENKDLAAAWLEICPNAQGAVYFDSDSRIMVQARFQKSPISLLASSFADNLKDCVVYIDEAHTRGTDLKLPVDAKGAVTLGLGQTKDQIVQDLRPSDEKKFWPMTSSDVVHWLLEQSCKMNEKMMPLHTAQGFDFCRRTNALWKYGDSYKDATETKQLLDAIKQREDQTLEQLYGPRDLVPTTEAMAKLDFDCLKDFTTRLCEQKLDLSGDYTAAFEELELEREVEFEFEQLREKEKPLKYTAAAVPCPDPEITRFVSTGCLHEGASFIQAFEFMSRTKIGRKFSVQRTSSRLFV</sequence>
<keyword evidence="9" id="KW-1185">Reference proteome</keyword>
<accession>A0A2T4GYD8</accession>
<dbReference type="PANTHER" id="PTHR13367">
    <property type="entry name" value="UBIQUITIN THIOESTERASE"/>
    <property type="match status" value="1"/>
</dbReference>
<dbReference type="EMBL" id="PVEM01000005">
    <property type="protein sequence ID" value="PTD08519.1"/>
    <property type="molecule type" value="Genomic_DNA"/>
</dbReference>
<evidence type="ECO:0000256" key="2">
    <source>
        <dbReference type="ARBA" id="ARBA00012759"/>
    </source>
</evidence>
<comment type="catalytic activity">
    <reaction evidence="1">
        <text>Thiol-dependent hydrolysis of ester, thioester, amide, peptide and isopeptide bonds formed by the C-terminal Gly of ubiquitin (a 76-residue protein attached to proteins as an intracellular targeting signal).</text>
        <dbReference type="EC" id="3.4.19.12"/>
    </reaction>
</comment>
<proteinExistence type="predicted"/>
<keyword evidence="5" id="KW-0378">Hydrolase</keyword>
<name>A0A2T4GYD8_FUSCU</name>
<evidence type="ECO:0000256" key="4">
    <source>
        <dbReference type="ARBA" id="ARBA00022786"/>
    </source>
</evidence>
<evidence type="ECO:0000256" key="3">
    <source>
        <dbReference type="ARBA" id="ARBA00022670"/>
    </source>
</evidence>
<dbReference type="Proteomes" id="UP000241587">
    <property type="component" value="Unassembled WGS sequence"/>
</dbReference>
<evidence type="ECO:0000313" key="8">
    <source>
        <dbReference type="EMBL" id="QPC62929.1"/>
    </source>
</evidence>
<evidence type="ECO:0000256" key="1">
    <source>
        <dbReference type="ARBA" id="ARBA00000707"/>
    </source>
</evidence>
<dbReference type="PANTHER" id="PTHR13367:SF33">
    <property type="entry name" value="P-LOOP CONTAINING NUCLEOSIDE TRIPHOSPHATE HYDROLASE PROTEIN"/>
    <property type="match status" value="1"/>
</dbReference>
<dbReference type="GO" id="GO:0004843">
    <property type="term" value="F:cysteine-type deubiquitinase activity"/>
    <property type="evidence" value="ECO:0007669"/>
    <property type="project" value="UniProtKB-EC"/>
</dbReference>
<gene>
    <name evidence="7" type="ORF">FCULG_00012526</name>
    <name evidence="8" type="ORF">HYE67_005160</name>
</gene>
<organism evidence="7 9">
    <name type="scientific">Fusarium culmorum</name>
    <dbReference type="NCBI Taxonomy" id="5516"/>
    <lineage>
        <taxon>Eukaryota</taxon>
        <taxon>Fungi</taxon>
        <taxon>Dikarya</taxon>
        <taxon>Ascomycota</taxon>
        <taxon>Pezizomycotina</taxon>
        <taxon>Sordariomycetes</taxon>
        <taxon>Hypocreomycetidae</taxon>
        <taxon>Hypocreales</taxon>
        <taxon>Nectriaceae</taxon>
        <taxon>Fusarium</taxon>
    </lineage>
</organism>